<proteinExistence type="predicted"/>
<dbReference type="Pfam" id="PF14111">
    <property type="entry name" value="DUF4283"/>
    <property type="match status" value="1"/>
</dbReference>
<dbReference type="PANTHER" id="PTHR31286:SF99">
    <property type="entry name" value="DUF4283 DOMAIN-CONTAINING PROTEIN"/>
    <property type="match status" value="1"/>
</dbReference>
<dbReference type="Proteomes" id="UP001311915">
    <property type="component" value="Unassembled WGS sequence"/>
</dbReference>
<evidence type="ECO:0000313" key="3">
    <source>
        <dbReference type="Proteomes" id="UP001311915"/>
    </source>
</evidence>
<accession>A0AAV9KT60</accession>
<dbReference type="EMBL" id="JAWPEI010000009">
    <property type="protein sequence ID" value="KAK4716481.1"/>
    <property type="molecule type" value="Genomic_DNA"/>
</dbReference>
<dbReference type="InterPro" id="IPR040256">
    <property type="entry name" value="At4g02000-like"/>
</dbReference>
<comment type="caution">
    <text evidence="2">The sequence shown here is derived from an EMBL/GenBank/DDBJ whole genome shotgun (WGS) entry which is preliminary data.</text>
</comment>
<evidence type="ECO:0000259" key="1">
    <source>
        <dbReference type="Pfam" id="PF14111"/>
    </source>
</evidence>
<sequence length="252" mass="29258">MSDQEEDLLHRSIKKQKEEEIPTAPACKVSFLESLQTSIDESNVCYITQSLDNINFQDEQDNTNNHPNFIPITANDKQRLYSPWKYSLIIKLVGNCLQALWQLTEKINLIDLTEDLYLIKLSKPENCETILHQGPWFLGSQFISIRKWEPKFNPSMTQIDFSILWVRLLKLPTEFYDLKILQQIGNQIGTILKIDTVIINTTRERYVRLCILAPLSKTLPTDILIGTHLQKIQYKPYTPLCTLYGKLGHLVH</sequence>
<dbReference type="PANTHER" id="PTHR31286">
    <property type="entry name" value="GLYCINE-RICH CELL WALL STRUCTURAL PROTEIN 1.8-LIKE"/>
    <property type="match status" value="1"/>
</dbReference>
<organism evidence="2 3">
    <name type="scientific">Solanum pinnatisectum</name>
    <name type="common">tansyleaf nightshade</name>
    <dbReference type="NCBI Taxonomy" id="50273"/>
    <lineage>
        <taxon>Eukaryota</taxon>
        <taxon>Viridiplantae</taxon>
        <taxon>Streptophyta</taxon>
        <taxon>Embryophyta</taxon>
        <taxon>Tracheophyta</taxon>
        <taxon>Spermatophyta</taxon>
        <taxon>Magnoliopsida</taxon>
        <taxon>eudicotyledons</taxon>
        <taxon>Gunneridae</taxon>
        <taxon>Pentapetalae</taxon>
        <taxon>asterids</taxon>
        <taxon>lamiids</taxon>
        <taxon>Solanales</taxon>
        <taxon>Solanaceae</taxon>
        <taxon>Solanoideae</taxon>
        <taxon>Solaneae</taxon>
        <taxon>Solanum</taxon>
    </lineage>
</organism>
<dbReference type="AlphaFoldDB" id="A0AAV9KT60"/>
<gene>
    <name evidence="2" type="ORF">R3W88_014819</name>
</gene>
<protein>
    <recommendedName>
        <fullName evidence="1">DUF4283 domain-containing protein</fullName>
    </recommendedName>
</protein>
<evidence type="ECO:0000313" key="2">
    <source>
        <dbReference type="EMBL" id="KAK4716481.1"/>
    </source>
</evidence>
<name>A0AAV9KT60_9SOLN</name>
<keyword evidence="3" id="KW-1185">Reference proteome</keyword>
<dbReference type="InterPro" id="IPR025558">
    <property type="entry name" value="DUF4283"/>
</dbReference>
<reference evidence="2 3" key="1">
    <citation type="submission" date="2023-10" db="EMBL/GenBank/DDBJ databases">
        <title>Genome-Wide Identification Analysis in wild type Solanum Pinnatisectum Reveals Some Genes Defensing Phytophthora Infestans.</title>
        <authorList>
            <person name="Sun C."/>
        </authorList>
    </citation>
    <scope>NUCLEOTIDE SEQUENCE [LARGE SCALE GENOMIC DNA]</scope>
    <source>
        <strain evidence="2">LQN</strain>
        <tissue evidence="2">Leaf</tissue>
    </source>
</reference>
<feature type="domain" description="DUF4283" evidence="1">
    <location>
        <begin position="91"/>
        <end position="155"/>
    </location>
</feature>